<evidence type="ECO:0000259" key="2">
    <source>
        <dbReference type="Pfam" id="PF19811"/>
    </source>
</evidence>
<gene>
    <name evidence="3" type="ORF">GCM10011574_23300</name>
</gene>
<evidence type="ECO:0000256" key="1">
    <source>
        <dbReference type="SAM" id="SignalP"/>
    </source>
</evidence>
<evidence type="ECO:0000313" key="4">
    <source>
        <dbReference type="Proteomes" id="UP000653480"/>
    </source>
</evidence>
<keyword evidence="4" id="KW-1185">Reference proteome</keyword>
<feature type="signal peptide" evidence="1">
    <location>
        <begin position="1"/>
        <end position="24"/>
    </location>
</feature>
<evidence type="ECO:0000313" key="3">
    <source>
        <dbReference type="EMBL" id="GGO08613.1"/>
    </source>
</evidence>
<dbReference type="Proteomes" id="UP000653480">
    <property type="component" value="Unassembled WGS sequence"/>
</dbReference>
<accession>A0A8H9H363</accession>
<dbReference type="EMBL" id="BMMN01000003">
    <property type="protein sequence ID" value="GGO08613.1"/>
    <property type="molecule type" value="Genomic_DNA"/>
</dbReference>
<dbReference type="AlphaFoldDB" id="A0A8H9H363"/>
<proteinExistence type="predicted"/>
<feature type="domain" description="DUF6294" evidence="2">
    <location>
        <begin position="157"/>
        <end position="244"/>
    </location>
</feature>
<reference evidence="3" key="1">
    <citation type="journal article" date="2014" name="Int. J. Syst. Evol. Microbiol.">
        <title>Complete genome sequence of Corynebacterium casei LMG S-19264T (=DSM 44701T), isolated from a smear-ripened cheese.</title>
        <authorList>
            <consortium name="US DOE Joint Genome Institute (JGI-PGF)"/>
            <person name="Walter F."/>
            <person name="Albersmeier A."/>
            <person name="Kalinowski J."/>
            <person name="Ruckert C."/>
        </authorList>
    </citation>
    <scope>NUCLEOTIDE SEQUENCE</scope>
    <source>
        <strain evidence="3">CGMCC 4.7138</strain>
    </source>
</reference>
<dbReference type="RefSeq" id="WP_142571095.1">
    <property type="nucleotide sequence ID" value="NZ_BMMN01000003.1"/>
</dbReference>
<dbReference type="InterPro" id="IPR046261">
    <property type="entry name" value="DUF6294"/>
</dbReference>
<feature type="chain" id="PRO_5034287292" description="DUF6294 domain-containing protein" evidence="1">
    <location>
        <begin position="25"/>
        <end position="244"/>
    </location>
</feature>
<name>A0A8H9H363_9ACTN</name>
<organism evidence="3 4">
    <name type="scientific">Microbispora bryophytorum</name>
    <dbReference type="NCBI Taxonomy" id="1460882"/>
    <lineage>
        <taxon>Bacteria</taxon>
        <taxon>Bacillati</taxon>
        <taxon>Actinomycetota</taxon>
        <taxon>Actinomycetes</taxon>
        <taxon>Streptosporangiales</taxon>
        <taxon>Streptosporangiaceae</taxon>
        <taxon>Microbispora</taxon>
    </lineage>
</organism>
<dbReference type="OrthoDB" id="3540820at2"/>
<comment type="caution">
    <text evidence="3">The sequence shown here is derived from an EMBL/GenBank/DDBJ whole genome shotgun (WGS) entry which is preliminary data.</text>
</comment>
<dbReference type="Pfam" id="PF19811">
    <property type="entry name" value="DUF6294"/>
    <property type="match status" value="1"/>
</dbReference>
<reference evidence="3" key="2">
    <citation type="submission" date="2020-09" db="EMBL/GenBank/DDBJ databases">
        <authorList>
            <person name="Sun Q."/>
            <person name="Zhou Y."/>
        </authorList>
    </citation>
    <scope>NUCLEOTIDE SEQUENCE</scope>
    <source>
        <strain evidence="3">CGMCC 4.7138</strain>
    </source>
</reference>
<sequence length="244" mass="25839">MKRTLLALAVTGLAVAVPATSASAAAASVATMSAAAPDTCVQGYVWRGARPTDHVCVTPAVRDQTARDNQMKASRWVSGAYGPHTCARGYVWREAFSGDDVCVTPTVRQQVRADNAAAAGRVAKGASNGSAGASTASKSFTWKGSTAGHCNMYIGAKWTLYPNGTAQFDGTVDSFSGDDAWLMWAHLKDANGAILADIRVAGSNSTKFVKNLPVAWQEYRWLAKGQFDPSLYPLIKSMSLSKHC</sequence>
<protein>
    <recommendedName>
        <fullName evidence="2">DUF6294 domain-containing protein</fullName>
    </recommendedName>
</protein>
<keyword evidence="1" id="KW-0732">Signal</keyword>